<proteinExistence type="inferred from homology"/>
<evidence type="ECO:0000313" key="9">
    <source>
        <dbReference type="EMBL" id="KGI82498.1"/>
    </source>
</evidence>
<evidence type="ECO:0000313" key="10">
    <source>
        <dbReference type="Proteomes" id="UP000029737"/>
    </source>
</evidence>
<dbReference type="PROSITE" id="PS01036">
    <property type="entry name" value="HSP70_3"/>
    <property type="match status" value="1"/>
</dbReference>
<keyword evidence="8" id="KW-0472">Membrane</keyword>
<keyword evidence="5" id="KW-0143">Chaperone</keyword>
<dbReference type="SUPFAM" id="SSF53067">
    <property type="entry name" value="Actin-like ATPase domain"/>
    <property type="match status" value="2"/>
</dbReference>
<evidence type="ECO:0000256" key="6">
    <source>
        <dbReference type="RuleBase" id="RU003322"/>
    </source>
</evidence>
<dbReference type="PRINTS" id="PR00301">
    <property type="entry name" value="HEATSHOCK70"/>
</dbReference>
<evidence type="ECO:0000256" key="5">
    <source>
        <dbReference type="ARBA" id="ARBA00023186"/>
    </source>
</evidence>
<accession>A0ABR4X7P4</accession>
<dbReference type="InterPro" id="IPR018181">
    <property type="entry name" value="Heat_shock_70_CS"/>
</dbReference>
<dbReference type="RefSeq" id="WP_043571490.1">
    <property type="nucleotide sequence ID" value="NZ_KN214174.1"/>
</dbReference>
<feature type="region of interest" description="Disordered" evidence="7">
    <location>
        <begin position="354"/>
        <end position="451"/>
    </location>
</feature>
<comment type="similarity">
    <text evidence="1 6">Belongs to the heat shock protein 70 family.</text>
</comment>
<organism evidence="9 10">
    <name type="scientific">Actinopolyspora erythraea</name>
    <dbReference type="NCBI Taxonomy" id="414996"/>
    <lineage>
        <taxon>Bacteria</taxon>
        <taxon>Bacillati</taxon>
        <taxon>Actinomycetota</taxon>
        <taxon>Actinomycetes</taxon>
        <taxon>Actinopolysporales</taxon>
        <taxon>Actinopolysporaceae</taxon>
        <taxon>Actinopolyspora</taxon>
    </lineage>
</organism>
<protein>
    <submittedName>
        <fullName evidence="9">Molecular chaperone</fullName>
    </submittedName>
</protein>
<dbReference type="PANTHER" id="PTHR19375">
    <property type="entry name" value="HEAT SHOCK PROTEIN 70KDA"/>
    <property type="match status" value="1"/>
</dbReference>
<keyword evidence="8" id="KW-1133">Transmembrane helix</keyword>
<name>A0ABR4X7P4_9ACTN</name>
<keyword evidence="10" id="KW-1185">Reference proteome</keyword>
<feature type="compositionally biased region" description="Low complexity" evidence="7">
    <location>
        <begin position="412"/>
        <end position="433"/>
    </location>
</feature>
<keyword evidence="3 6" id="KW-0067">ATP-binding</keyword>
<dbReference type="Proteomes" id="UP000029737">
    <property type="component" value="Unassembled WGS sequence"/>
</dbReference>
<evidence type="ECO:0000256" key="7">
    <source>
        <dbReference type="SAM" id="MobiDB-lite"/>
    </source>
</evidence>
<feature type="transmembrane region" description="Helical" evidence="8">
    <location>
        <begin position="457"/>
        <end position="478"/>
    </location>
</feature>
<dbReference type="InterPro" id="IPR013126">
    <property type="entry name" value="Hsp_70_fam"/>
</dbReference>
<keyword evidence="2 6" id="KW-0547">Nucleotide-binding</keyword>
<reference evidence="9 10" key="1">
    <citation type="journal article" date="2014" name="PLoS ONE">
        <title>Identification and Characterization of a New Erythromycin Biosynthetic Gene Cluster in Actinopolyspora erythraea YIM90600, a Novel Erythronolide-Producing Halophilic Actinomycete Isolated from Salt Field.</title>
        <authorList>
            <person name="Chen D."/>
            <person name="Feng J."/>
            <person name="Huang L."/>
            <person name="Zhang Q."/>
            <person name="Wu J."/>
            <person name="Zhu X."/>
            <person name="Duan Y."/>
            <person name="Xu Z."/>
        </authorList>
    </citation>
    <scope>NUCLEOTIDE SEQUENCE [LARGE SCALE GENOMIC DNA]</scope>
    <source>
        <strain evidence="9 10">YIM90600</strain>
    </source>
</reference>
<dbReference type="Gene3D" id="3.30.420.40">
    <property type="match status" value="2"/>
</dbReference>
<comment type="caution">
    <text evidence="9">The sequence shown here is derived from an EMBL/GenBank/DDBJ whole genome shotgun (WGS) entry which is preliminary data.</text>
</comment>
<evidence type="ECO:0000256" key="4">
    <source>
        <dbReference type="ARBA" id="ARBA00023016"/>
    </source>
</evidence>
<keyword evidence="8" id="KW-0812">Transmembrane</keyword>
<evidence type="ECO:0000256" key="1">
    <source>
        <dbReference type="ARBA" id="ARBA00007381"/>
    </source>
</evidence>
<evidence type="ECO:0000256" key="8">
    <source>
        <dbReference type="SAM" id="Phobius"/>
    </source>
</evidence>
<dbReference type="EMBL" id="JPMV01000011">
    <property type="protein sequence ID" value="KGI82498.1"/>
    <property type="molecule type" value="Genomic_DNA"/>
</dbReference>
<dbReference type="InterPro" id="IPR043129">
    <property type="entry name" value="ATPase_NBD"/>
</dbReference>
<evidence type="ECO:0000256" key="2">
    <source>
        <dbReference type="ARBA" id="ARBA00022741"/>
    </source>
</evidence>
<evidence type="ECO:0000256" key="3">
    <source>
        <dbReference type="ARBA" id="ARBA00022840"/>
    </source>
</evidence>
<gene>
    <name evidence="9" type="ORF">IL38_05085</name>
</gene>
<dbReference type="NCBIfam" id="TIGR03931">
    <property type="entry name" value="T7SS_Rv3446c"/>
    <property type="match status" value="1"/>
</dbReference>
<dbReference type="Gene3D" id="3.90.640.10">
    <property type="entry name" value="Actin, Chain A, domain 4"/>
    <property type="match status" value="1"/>
</dbReference>
<sequence length="623" mass="65669">MTLHVAVDFGTSSTCTVASLDGAEPHVVVIDGQPLLSSAVFASGDGTLFVGQEAERQAAVDPARFEPHPKRRIDEPELLLGGTVLAVGDAVRAVLTRAVEEARRYAGGVAVDLLVLTHPADWGTVRTGQLRRAAAGLAAEIVLVPEPVGAAVFHSADRGLPDGAALAVLDLGGGTVDASLVRRSEETFRVLATRGKPDFGGADIDQALLDHVGGTAEPLDPAAWRRLVEGREIADRRRRRVLRQDVRGAKETLSRHSYTDVPLPPPFSDTHVTRSDLESLIVTPLSNVADLVLAVLADGGVTTEELAAVFLVGGSSRVPMVARLLHERTGIVPTTLDQPETVVARGALRAVREDPARDVTRALPVSSEPHRPGGVPSRAGPASAPRTSGGGPGGQAGPVARPWSDAEGRAWPTGATTPVPAPPAAGTGVSFPHGGSGPGQGPPSASGTSGRVSRRRWLFGGLALVLAVLVVLSVVWLLPGARDAHVARYGYQFEYPARWEQGGGDPELWETRIRPPGSDGEELVSVRAGRPGYDVAASRERSVRELREEFDGSDSELSGFEPDTRFAGERVVHYSERLSGSVVDWYVLHRSETRISVGCQYAPAGKSRVTAACEQVVSSVSVR</sequence>
<dbReference type="PROSITE" id="PS00329">
    <property type="entry name" value="HSP70_2"/>
    <property type="match status" value="1"/>
</dbReference>
<keyword evidence="4" id="KW-0346">Stress response</keyword>
<dbReference type="InterPro" id="IPR023840">
    <property type="entry name" value="T7SS_Rv3446c"/>
</dbReference>
<dbReference type="Pfam" id="PF00012">
    <property type="entry name" value="HSP70"/>
    <property type="match status" value="1"/>
</dbReference>